<protein>
    <submittedName>
        <fullName evidence="2">Adenylate/guanylate cyclase domain-containing protein</fullName>
    </submittedName>
</protein>
<dbReference type="GO" id="GO:0035556">
    <property type="term" value="P:intracellular signal transduction"/>
    <property type="evidence" value="ECO:0007669"/>
    <property type="project" value="InterPro"/>
</dbReference>
<dbReference type="GO" id="GO:0004016">
    <property type="term" value="F:adenylate cyclase activity"/>
    <property type="evidence" value="ECO:0007669"/>
    <property type="project" value="UniProtKB-ARBA"/>
</dbReference>
<dbReference type="EMBL" id="VZZK01000067">
    <property type="protein sequence ID" value="KAB1070172.1"/>
    <property type="molecule type" value="Genomic_DNA"/>
</dbReference>
<dbReference type="PANTHER" id="PTHR43081">
    <property type="entry name" value="ADENYLATE CYCLASE, TERMINAL-DIFFERENTIATION SPECIFIC-RELATED"/>
    <property type="match status" value="1"/>
</dbReference>
<gene>
    <name evidence="2" type="ORF">F6X53_30355</name>
</gene>
<organism evidence="2 3">
    <name type="scientific">Methylobacterium soli</name>
    <dbReference type="NCBI Taxonomy" id="553447"/>
    <lineage>
        <taxon>Bacteria</taxon>
        <taxon>Pseudomonadati</taxon>
        <taxon>Pseudomonadota</taxon>
        <taxon>Alphaproteobacteria</taxon>
        <taxon>Hyphomicrobiales</taxon>
        <taxon>Methylobacteriaceae</taxon>
        <taxon>Methylobacterium</taxon>
    </lineage>
</organism>
<sequence length="323" mass="36235">MGIKDLRDEVADEVATILGTEFQIDITETNTVPHSSNPAVTFPNLDAKRQGTKLIDTCVLYIDIRRSTQLNLTHKPKTVSKLYSAFVRAMTRCARYHKGHVRGIIGDRVMVIFDRKNAFVNAVECAISMNSVSQYIINRHFTRGEVECGIGIDTGKMLATKTGVRRHGTEQSAYRNLVWLGRPANVASKLTDLANKPEETFNIPMVHAAYRPGLLSIGLDSNWSWREVFPADFVRQLSVDGTTKQLRHANPLFEHMFIQEQTFTRNPKTAPILMTEAVWIGYKAAAPSSAVVTKPMFHPVMLIVPAYKGRVYAGDVHYPAFKE</sequence>
<evidence type="ECO:0000259" key="1">
    <source>
        <dbReference type="PROSITE" id="PS50125"/>
    </source>
</evidence>
<dbReference type="CDD" id="cd07302">
    <property type="entry name" value="CHD"/>
    <property type="match status" value="1"/>
</dbReference>
<evidence type="ECO:0000313" key="2">
    <source>
        <dbReference type="EMBL" id="KAB1070172.1"/>
    </source>
</evidence>
<dbReference type="InterPro" id="IPR001054">
    <property type="entry name" value="A/G_cyclase"/>
</dbReference>
<reference evidence="2 3" key="1">
    <citation type="submission" date="2019-09" db="EMBL/GenBank/DDBJ databases">
        <title>YIM 48816 draft genome.</title>
        <authorList>
            <person name="Jiang L."/>
        </authorList>
    </citation>
    <scope>NUCLEOTIDE SEQUENCE [LARGE SCALE GENOMIC DNA]</scope>
    <source>
        <strain evidence="2 3">YIM 48816</strain>
    </source>
</reference>
<dbReference type="PROSITE" id="PS50125">
    <property type="entry name" value="GUANYLATE_CYCLASE_2"/>
    <property type="match status" value="1"/>
</dbReference>
<dbReference type="InterPro" id="IPR029787">
    <property type="entry name" value="Nucleotide_cyclase"/>
</dbReference>
<keyword evidence="3" id="KW-1185">Reference proteome</keyword>
<dbReference type="Gene3D" id="3.30.70.1230">
    <property type="entry name" value="Nucleotide cyclase"/>
    <property type="match status" value="1"/>
</dbReference>
<dbReference type="Proteomes" id="UP000474159">
    <property type="component" value="Unassembled WGS sequence"/>
</dbReference>
<evidence type="ECO:0000313" key="3">
    <source>
        <dbReference type="Proteomes" id="UP000474159"/>
    </source>
</evidence>
<dbReference type="OrthoDB" id="9807521at2"/>
<dbReference type="GO" id="GO:0009190">
    <property type="term" value="P:cyclic nucleotide biosynthetic process"/>
    <property type="evidence" value="ECO:0007669"/>
    <property type="project" value="InterPro"/>
</dbReference>
<accession>A0A6L3SVK5</accession>
<comment type="caution">
    <text evidence="2">The sequence shown here is derived from an EMBL/GenBank/DDBJ whole genome shotgun (WGS) entry which is preliminary data.</text>
</comment>
<dbReference type="PANTHER" id="PTHR43081:SF1">
    <property type="entry name" value="ADENYLATE CYCLASE, TERMINAL-DIFFERENTIATION SPECIFIC"/>
    <property type="match status" value="1"/>
</dbReference>
<dbReference type="InterPro" id="IPR050697">
    <property type="entry name" value="Adenylyl/Guanylyl_Cyclase_3/4"/>
</dbReference>
<name>A0A6L3SVK5_9HYPH</name>
<dbReference type="RefSeq" id="WP_151005392.1">
    <property type="nucleotide sequence ID" value="NZ_BPQY01000247.1"/>
</dbReference>
<dbReference type="Pfam" id="PF00211">
    <property type="entry name" value="Guanylate_cyc"/>
    <property type="match status" value="1"/>
</dbReference>
<proteinExistence type="predicted"/>
<dbReference type="SUPFAM" id="SSF55073">
    <property type="entry name" value="Nucleotide cyclase"/>
    <property type="match status" value="1"/>
</dbReference>
<feature type="domain" description="Guanylate cyclase" evidence="1">
    <location>
        <begin position="58"/>
        <end position="191"/>
    </location>
</feature>
<dbReference type="AlphaFoldDB" id="A0A6L3SVK5"/>